<dbReference type="OrthoDB" id="9809529at2"/>
<keyword evidence="2" id="KW-1185">Reference proteome</keyword>
<reference evidence="1 2" key="1">
    <citation type="journal article" date="2013" name="Genome Biol. Evol.">
        <title>Genomes of Stigonematalean cyanobacteria (subsection V) and the evolution of oxygenic photosynthesis from prokaryotes to plastids.</title>
        <authorList>
            <person name="Dagan T."/>
            <person name="Roettger M."/>
            <person name="Stucken K."/>
            <person name="Landan G."/>
            <person name="Koch R."/>
            <person name="Major P."/>
            <person name="Gould S.B."/>
            <person name="Goremykin V.V."/>
            <person name="Rippka R."/>
            <person name="Tandeau de Marsac N."/>
            <person name="Gugger M."/>
            <person name="Lockhart P.J."/>
            <person name="Allen J.F."/>
            <person name="Brune I."/>
            <person name="Maus I."/>
            <person name="Puhler A."/>
            <person name="Martin W.F."/>
        </authorList>
    </citation>
    <scope>NUCLEOTIDE SEQUENCE [LARGE SCALE GENOMIC DNA]</scope>
    <source>
        <strain evidence="1 2">PCC 7110</strain>
    </source>
</reference>
<name>A0A139WT46_9CYAN</name>
<protein>
    <recommendedName>
        <fullName evidence="3">DUF433 domain-containing protein</fullName>
    </recommendedName>
</protein>
<dbReference type="STRING" id="128403.WA1_07105"/>
<gene>
    <name evidence="1" type="ORF">WA1_07105</name>
</gene>
<dbReference type="InterPro" id="IPR007367">
    <property type="entry name" value="DUF433"/>
</dbReference>
<dbReference type="PANTHER" id="PTHR34849">
    <property type="entry name" value="SSL5025 PROTEIN"/>
    <property type="match status" value="1"/>
</dbReference>
<dbReference type="InterPro" id="IPR009057">
    <property type="entry name" value="Homeodomain-like_sf"/>
</dbReference>
<dbReference type="Pfam" id="PF04255">
    <property type="entry name" value="DUF433"/>
    <property type="match status" value="1"/>
</dbReference>
<dbReference type="AlphaFoldDB" id="A0A139WT46"/>
<dbReference type="RefSeq" id="WP_017747867.1">
    <property type="nucleotide sequence ID" value="NZ_KQ976354.1"/>
</dbReference>
<dbReference type="PANTHER" id="PTHR34849:SF3">
    <property type="entry name" value="SSR2962 PROTEIN"/>
    <property type="match status" value="1"/>
</dbReference>
<sequence>MLKDSPIINVSPEIMGGTPVFAGTRVPVQTLLDYLKAGESIDDFLDGFPTVTREQVIALLEEAEKQIIGVVA</sequence>
<dbReference type="Proteomes" id="UP000076925">
    <property type="component" value="Unassembled WGS sequence"/>
</dbReference>
<dbReference type="EMBL" id="ANNX02000051">
    <property type="protein sequence ID" value="KYC35583.1"/>
    <property type="molecule type" value="Genomic_DNA"/>
</dbReference>
<organism evidence="1 2">
    <name type="scientific">Scytonema hofmannii PCC 7110</name>
    <dbReference type="NCBI Taxonomy" id="128403"/>
    <lineage>
        <taxon>Bacteria</taxon>
        <taxon>Bacillati</taxon>
        <taxon>Cyanobacteriota</taxon>
        <taxon>Cyanophyceae</taxon>
        <taxon>Nostocales</taxon>
        <taxon>Scytonemataceae</taxon>
        <taxon>Scytonema</taxon>
    </lineage>
</organism>
<proteinExistence type="predicted"/>
<evidence type="ECO:0000313" key="1">
    <source>
        <dbReference type="EMBL" id="KYC35583.1"/>
    </source>
</evidence>
<evidence type="ECO:0008006" key="3">
    <source>
        <dbReference type="Google" id="ProtNLM"/>
    </source>
</evidence>
<evidence type="ECO:0000313" key="2">
    <source>
        <dbReference type="Proteomes" id="UP000076925"/>
    </source>
</evidence>
<dbReference type="Gene3D" id="1.10.10.10">
    <property type="entry name" value="Winged helix-like DNA-binding domain superfamily/Winged helix DNA-binding domain"/>
    <property type="match status" value="1"/>
</dbReference>
<dbReference type="SUPFAM" id="SSF46689">
    <property type="entry name" value="Homeodomain-like"/>
    <property type="match status" value="1"/>
</dbReference>
<comment type="caution">
    <text evidence="1">The sequence shown here is derived from an EMBL/GenBank/DDBJ whole genome shotgun (WGS) entry which is preliminary data.</text>
</comment>
<dbReference type="InterPro" id="IPR036388">
    <property type="entry name" value="WH-like_DNA-bd_sf"/>
</dbReference>
<accession>A0A139WT46</accession>